<organism evidence="5 6">
    <name type="scientific">Leminorella richardii</name>
    <dbReference type="NCBI Taxonomy" id="158841"/>
    <lineage>
        <taxon>Bacteria</taxon>
        <taxon>Pseudomonadati</taxon>
        <taxon>Pseudomonadota</taxon>
        <taxon>Gammaproteobacteria</taxon>
        <taxon>Enterobacterales</taxon>
        <taxon>Budviciaceae</taxon>
        <taxon>Leminorella</taxon>
    </lineage>
</organism>
<gene>
    <name evidence="5" type="primary">tibA_2</name>
    <name evidence="5" type="ORF">NCTC12151_02062</name>
</gene>
<feature type="compositionally biased region" description="Pro residues" evidence="2">
    <location>
        <begin position="620"/>
        <end position="640"/>
    </location>
</feature>
<dbReference type="NCBIfam" id="TIGR01414">
    <property type="entry name" value="autotrans_barl"/>
    <property type="match status" value="1"/>
</dbReference>
<dbReference type="Pfam" id="PF03212">
    <property type="entry name" value="Pertactin"/>
    <property type="match status" value="1"/>
</dbReference>
<name>A0A2X4XNC1_9GAMM</name>
<dbReference type="SUPFAM" id="SSF51126">
    <property type="entry name" value="Pectin lyase-like"/>
    <property type="match status" value="1"/>
</dbReference>
<dbReference type="InterPro" id="IPR005546">
    <property type="entry name" value="Autotransporte_beta"/>
</dbReference>
<dbReference type="InterPro" id="IPR030930">
    <property type="entry name" value="AIDA"/>
</dbReference>
<accession>A0A2X4XNC1</accession>
<dbReference type="OrthoDB" id="6056869at2"/>
<dbReference type="PANTHER" id="PTHR35037">
    <property type="entry name" value="C-TERMINAL REGION OF AIDA-LIKE PROTEIN"/>
    <property type="match status" value="1"/>
</dbReference>
<dbReference type="Gene3D" id="2.160.20.20">
    <property type="match status" value="2"/>
</dbReference>
<dbReference type="InterPro" id="IPR004899">
    <property type="entry name" value="Pertactin_central"/>
</dbReference>
<evidence type="ECO:0000256" key="3">
    <source>
        <dbReference type="SAM" id="SignalP"/>
    </source>
</evidence>
<dbReference type="SUPFAM" id="SSF103515">
    <property type="entry name" value="Autotransporter"/>
    <property type="match status" value="1"/>
</dbReference>
<proteinExistence type="predicted"/>
<evidence type="ECO:0000256" key="1">
    <source>
        <dbReference type="ARBA" id="ARBA00022729"/>
    </source>
</evidence>
<keyword evidence="6" id="KW-1185">Reference proteome</keyword>
<feature type="domain" description="Autotransporter" evidence="4">
    <location>
        <begin position="678"/>
        <end position="943"/>
    </location>
</feature>
<keyword evidence="1 3" id="KW-0732">Signal</keyword>
<dbReference type="PANTHER" id="PTHR35037:SF7">
    <property type="entry name" value="AUTOTRANSPORTER"/>
    <property type="match status" value="1"/>
</dbReference>
<dbReference type="InterPro" id="IPR011050">
    <property type="entry name" value="Pectin_lyase_fold/virulence"/>
</dbReference>
<dbReference type="Pfam" id="PF03797">
    <property type="entry name" value="Autotransporter"/>
    <property type="match status" value="1"/>
</dbReference>
<dbReference type="KEGG" id="lri:NCTC12151_02062"/>
<dbReference type="EMBL" id="LS483470">
    <property type="protein sequence ID" value="SQI41425.1"/>
    <property type="molecule type" value="Genomic_DNA"/>
</dbReference>
<reference evidence="5 6" key="1">
    <citation type="submission" date="2018-06" db="EMBL/GenBank/DDBJ databases">
        <authorList>
            <consortium name="Pathogen Informatics"/>
            <person name="Doyle S."/>
        </authorList>
    </citation>
    <scope>NUCLEOTIDE SEQUENCE [LARGE SCALE GENOMIC DNA]</scope>
    <source>
        <strain evidence="5 6">NCTC12151</strain>
    </source>
</reference>
<feature type="region of interest" description="Disordered" evidence="2">
    <location>
        <begin position="609"/>
        <end position="646"/>
    </location>
</feature>
<feature type="chain" id="PRO_5016171007" evidence="3">
    <location>
        <begin position="20"/>
        <end position="943"/>
    </location>
</feature>
<evidence type="ECO:0000313" key="6">
    <source>
        <dbReference type="Proteomes" id="UP000249005"/>
    </source>
</evidence>
<dbReference type="InterPro" id="IPR012332">
    <property type="entry name" value="Autotransporter_pectin_lyase_C"/>
</dbReference>
<dbReference type="InterPro" id="IPR006315">
    <property type="entry name" value="OM_autotransptr_brl_dom"/>
</dbReference>
<dbReference type="GO" id="GO:0019867">
    <property type="term" value="C:outer membrane"/>
    <property type="evidence" value="ECO:0007669"/>
    <property type="project" value="InterPro"/>
</dbReference>
<evidence type="ECO:0000256" key="2">
    <source>
        <dbReference type="SAM" id="MobiDB-lite"/>
    </source>
</evidence>
<protein>
    <submittedName>
        <fullName evidence="5">Adhesin/invasin TibA autotransporter</fullName>
    </submittedName>
</protein>
<dbReference type="AlphaFoldDB" id="A0A2X4XNC1"/>
<dbReference type="RefSeq" id="WP_111740563.1">
    <property type="nucleotide sequence ID" value="NZ_LR698987.1"/>
</dbReference>
<dbReference type="Proteomes" id="UP000249005">
    <property type="component" value="Chromosome 1"/>
</dbReference>
<dbReference type="PROSITE" id="PS51208">
    <property type="entry name" value="AUTOTRANSPORTER"/>
    <property type="match status" value="1"/>
</dbReference>
<dbReference type="NCBIfam" id="TIGR04415">
    <property type="entry name" value="O_hepto_targRPT"/>
    <property type="match status" value="1"/>
</dbReference>
<dbReference type="Gene3D" id="2.40.128.130">
    <property type="entry name" value="Autotransporter beta-domain"/>
    <property type="match status" value="1"/>
</dbReference>
<feature type="signal peptide" evidence="3">
    <location>
        <begin position="1"/>
        <end position="19"/>
    </location>
</feature>
<dbReference type="PRINTS" id="PR01484">
    <property type="entry name" value="PRTACTNFAMLY"/>
</dbReference>
<dbReference type="InterPro" id="IPR051551">
    <property type="entry name" value="Autotransporter_adhesion"/>
</dbReference>
<sequence>MKLNKLVLALPALFSASFAAYGSDAPVPPKPFPSEVATPDINNILSTATDGWPTAKGKWDAKYQSIITGNQYINGETFTRTWFPEQFLYVENNSYSLNNKVDSLQLTFRSGSVAIGNEVKGGIVSPTDPNKIYSGFLSMMEDSIAYDTVVGNLGSISLGNDAKAYNTVVNTGGRMVVGTRGYAQANLIDGGYLEQSVTSTSNTKDTLVINGGKHVIYGGTATNTHIGSGSHQMTSGLAIDTVLYDGAIQQVYSGAGKDWTADKNTTVLSGATQLVTRGVSEGAQVYGIQVISGVDGSWENGVWTSDANMRVDGQTVKGATVYAGGVQRLQTGEAIGTQVYGLQIVSGEKGGWANGEWTGQGVWVGENVLGQTQIATDSVIHQGGVQRVEFYADADKTLVDGGKQQVNELGHISNTTIQNGGESTIAYGAYSTGTLDVNDGSLTMEGGDLHSWTGDLGGKGAYATQVNLTSPTAFMYVQHNGNTAESEATVETLTNNGTVVFGRKDGGDAGVYSRLEVQDLKGSGTFVMNTNINGGLGDFLNVSNSIDGAFNVKVMDSGSELRSRAGVNPHHLIFANGSDSSNFTLVNGSVDLGAYKYYLVQGTGTDSDNWYLSPKAADPNPNPNPDPDPNPNPGPNPNPKPEISEGGKNAIAMANVTPTIWDGELSTLRTRLGDLRDNQSAQDGAWGKYITNRYRISTDNVGYKQDMNGVMLGGDHAIALDNARLLIGGMFSYTHSELDASSSDGKVDSYALGLYTTWMHDSGFYLDGVLKANHFRTENSARFNDGKTTAKDNSNGIGFSLEAGKHIKVDSYFIEPYVLGSVFRGEKTGYRFSSGMKVKADSAESMKGEVGTTFGKSFLLENGALIKPYVRLAVSHEFKKDNDVTINSTERFSNDMSGTVGKYGVGFTAQLDSKWSTYAEFNYAEGSHVEMPYGGHLGVRYSF</sequence>
<dbReference type="InterPro" id="IPR036709">
    <property type="entry name" value="Autotransporte_beta_dom_sf"/>
</dbReference>
<evidence type="ECO:0000313" key="5">
    <source>
        <dbReference type="EMBL" id="SQI41425.1"/>
    </source>
</evidence>
<dbReference type="InterPro" id="IPR003991">
    <property type="entry name" value="Pertactin_virulence_factor"/>
</dbReference>
<dbReference type="SMART" id="SM00869">
    <property type="entry name" value="Autotransporter"/>
    <property type="match status" value="1"/>
</dbReference>
<evidence type="ECO:0000259" key="4">
    <source>
        <dbReference type="PROSITE" id="PS51208"/>
    </source>
</evidence>